<protein>
    <submittedName>
        <fullName evidence="1">Uncharacterized protein</fullName>
    </submittedName>
</protein>
<proteinExistence type="predicted"/>
<gene>
    <name evidence="1" type="ORF">VTK73DRAFT_5736</name>
</gene>
<keyword evidence="2" id="KW-1185">Reference proteome</keyword>
<dbReference type="Proteomes" id="UP001586593">
    <property type="component" value="Unassembled WGS sequence"/>
</dbReference>
<dbReference type="EMBL" id="JAZHXJ010000320">
    <property type="protein sequence ID" value="KAL1864652.1"/>
    <property type="molecule type" value="Genomic_DNA"/>
</dbReference>
<organism evidence="1 2">
    <name type="scientific">Phialemonium thermophilum</name>
    <dbReference type="NCBI Taxonomy" id="223376"/>
    <lineage>
        <taxon>Eukaryota</taxon>
        <taxon>Fungi</taxon>
        <taxon>Dikarya</taxon>
        <taxon>Ascomycota</taxon>
        <taxon>Pezizomycotina</taxon>
        <taxon>Sordariomycetes</taxon>
        <taxon>Sordariomycetidae</taxon>
        <taxon>Cephalothecales</taxon>
        <taxon>Cephalothecaceae</taxon>
        <taxon>Phialemonium</taxon>
    </lineage>
</organism>
<reference evidence="1 2" key="1">
    <citation type="journal article" date="2024" name="Commun. Biol.">
        <title>Comparative genomic analysis of thermophilic fungi reveals convergent evolutionary adaptations and gene losses.</title>
        <authorList>
            <person name="Steindorff A.S."/>
            <person name="Aguilar-Pontes M.V."/>
            <person name="Robinson A.J."/>
            <person name="Andreopoulos B."/>
            <person name="LaButti K."/>
            <person name="Kuo A."/>
            <person name="Mondo S."/>
            <person name="Riley R."/>
            <person name="Otillar R."/>
            <person name="Haridas S."/>
            <person name="Lipzen A."/>
            <person name="Grimwood J."/>
            <person name="Schmutz J."/>
            <person name="Clum A."/>
            <person name="Reid I.D."/>
            <person name="Moisan M.C."/>
            <person name="Butler G."/>
            <person name="Nguyen T.T.M."/>
            <person name="Dewar K."/>
            <person name="Conant G."/>
            <person name="Drula E."/>
            <person name="Henrissat B."/>
            <person name="Hansel C."/>
            <person name="Singer S."/>
            <person name="Hutchinson M.I."/>
            <person name="de Vries R.P."/>
            <person name="Natvig D.O."/>
            <person name="Powell A.J."/>
            <person name="Tsang A."/>
            <person name="Grigoriev I.V."/>
        </authorList>
    </citation>
    <scope>NUCLEOTIDE SEQUENCE [LARGE SCALE GENOMIC DNA]</scope>
    <source>
        <strain evidence="1 2">ATCC 24622</strain>
    </source>
</reference>
<accession>A0ABR3WMD3</accession>
<sequence length="173" mass="19519">MCSNPVPQVLSSGLADLSDLSCNFLCVLFRSVYLIPGGNDAPQLRCCRFLVYAFLRLVTTCFISVQFIAKAARSIRLAFSLTGWPILDPFVLGALPKHEVEKRRMCHQHMQEGDIFIALRFVCSPADSSNDLVVMDSKLGEPMTLELRQISDKYLLNKAIEQCEDIWELRTLC</sequence>
<evidence type="ECO:0000313" key="2">
    <source>
        <dbReference type="Proteomes" id="UP001586593"/>
    </source>
</evidence>
<name>A0ABR3WMD3_9PEZI</name>
<evidence type="ECO:0000313" key="1">
    <source>
        <dbReference type="EMBL" id="KAL1864652.1"/>
    </source>
</evidence>
<comment type="caution">
    <text evidence="1">The sequence shown here is derived from an EMBL/GenBank/DDBJ whole genome shotgun (WGS) entry which is preliminary data.</text>
</comment>